<dbReference type="Pfam" id="PF25989">
    <property type="entry name" value="YknX_C"/>
    <property type="match status" value="1"/>
</dbReference>
<dbReference type="RefSeq" id="WP_196206128.1">
    <property type="nucleotide sequence ID" value="NZ_JADPUN010000371.1"/>
</dbReference>
<evidence type="ECO:0000313" key="4">
    <source>
        <dbReference type="Proteomes" id="UP000638560"/>
    </source>
</evidence>
<dbReference type="SUPFAM" id="SSF51230">
    <property type="entry name" value="Single hybrid motif"/>
    <property type="match status" value="1"/>
</dbReference>
<proteinExistence type="predicted"/>
<protein>
    <submittedName>
        <fullName evidence="3">HlyD family efflux transporter periplasmic adaptor subunit</fullName>
    </submittedName>
</protein>
<reference evidence="3 4" key="1">
    <citation type="submission" date="2020-11" db="EMBL/GenBank/DDBJ databases">
        <title>A novel isolate from a Black sea contaminated sediment with potential to produce alkanes: Plantactinospora alkalitolerans sp. nov.</title>
        <authorList>
            <person name="Carro L."/>
            <person name="Veyisoglu A."/>
            <person name="Guven K."/>
            <person name="Schumann P."/>
            <person name="Klenk H.-P."/>
            <person name="Sahin N."/>
        </authorList>
    </citation>
    <scope>NUCLEOTIDE SEQUENCE [LARGE SCALE GENOMIC DNA]</scope>
    <source>
        <strain evidence="3 4">S1510</strain>
    </source>
</reference>
<organism evidence="3 4">
    <name type="scientific">Plantactinospora alkalitolerans</name>
    <dbReference type="NCBI Taxonomy" id="2789879"/>
    <lineage>
        <taxon>Bacteria</taxon>
        <taxon>Bacillati</taxon>
        <taxon>Actinomycetota</taxon>
        <taxon>Actinomycetes</taxon>
        <taxon>Micromonosporales</taxon>
        <taxon>Micromonosporaceae</taxon>
        <taxon>Plantactinospora</taxon>
    </lineage>
</organism>
<comment type="caution">
    <text evidence="3">The sequence shown here is derived from an EMBL/GenBank/DDBJ whole genome shotgun (WGS) entry which is preliminary data.</text>
</comment>
<feature type="compositionally biased region" description="Low complexity" evidence="1">
    <location>
        <begin position="11"/>
        <end position="22"/>
    </location>
</feature>
<feature type="region of interest" description="Disordered" evidence="1">
    <location>
        <begin position="125"/>
        <end position="147"/>
    </location>
</feature>
<accession>A0ABS0H851</accession>
<evidence type="ECO:0000259" key="2">
    <source>
        <dbReference type="Pfam" id="PF25989"/>
    </source>
</evidence>
<gene>
    <name evidence="3" type="ORF">I0C86_37845</name>
</gene>
<dbReference type="PRINTS" id="PR01490">
    <property type="entry name" value="RTXTOXIND"/>
</dbReference>
<dbReference type="Gene3D" id="2.40.50.100">
    <property type="match status" value="1"/>
</dbReference>
<evidence type="ECO:0000256" key="1">
    <source>
        <dbReference type="SAM" id="MobiDB-lite"/>
    </source>
</evidence>
<dbReference type="InterPro" id="IPR058637">
    <property type="entry name" value="YknX-like_C"/>
</dbReference>
<evidence type="ECO:0000313" key="3">
    <source>
        <dbReference type="EMBL" id="MBF9134653.1"/>
    </source>
</evidence>
<keyword evidence="4" id="KW-1185">Reference proteome</keyword>
<dbReference type="Proteomes" id="UP000638560">
    <property type="component" value="Unassembled WGS sequence"/>
</dbReference>
<sequence>MPGTSYHGGVRRASPPRLSAASRPRRPVISATLVTVSVLFGLSAASCESDSNVGLASAERASVAELVDAPASVTARAAATLSAPADGVLAELRVSPGDRVRSGQVLAVIGSPSARNRLAKARQARDAARRAGRGVGGGGDLSRLRRSTDRAAEQAFDAARKAADKLTDPRQRAVLLAQVRVAERQYEAASEVAGDAVRAVQRGVAGLNSAVSALSQAQRLQAEQAYDLAKATVDALVLRAPIGGVVQLGGPASTGGSGSADALAGLLGTTGGLGSAAGVDPAGLLGSDPPAAPVAGVDGTVPVGGRVSAGTPVLTVVDLTDLGLVADVDETDVLLVTEGVPATVELDAATGATYPARVRSVDVLPTASARGGVSYRVRLSLGSGRFADGRAAPAPRPGMSAVVRLRVREATDAVTVPAAAVHFADGRDAVWLVRDGIAEQVPVTVGVQGQDLVQIVSGVQPGQQVVVTGADQVRTGERVR</sequence>
<dbReference type="EMBL" id="JADPUN010000371">
    <property type="protein sequence ID" value="MBF9134653.1"/>
    <property type="molecule type" value="Genomic_DNA"/>
</dbReference>
<name>A0ABS0H851_9ACTN</name>
<feature type="domain" description="YknX-like C-terminal permuted SH3-like" evidence="2">
    <location>
        <begin position="413"/>
        <end position="479"/>
    </location>
</feature>
<dbReference type="Gene3D" id="2.40.420.20">
    <property type="match status" value="1"/>
</dbReference>
<dbReference type="InterPro" id="IPR011053">
    <property type="entry name" value="Single_hybrid_motif"/>
</dbReference>
<dbReference type="Gene3D" id="2.40.30.170">
    <property type="match status" value="1"/>
</dbReference>
<dbReference type="PANTHER" id="PTHR30469">
    <property type="entry name" value="MULTIDRUG RESISTANCE PROTEIN MDTA"/>
    <property type="match status" value="1"/>
</dbReference>
<feature type="region of interest" description="Disordered" evidence="1">
    <location>
        <begin position="1"/>
        <end position="24"/>
    </location>
</feature>